<dbReference type="EMBL" id="SPHZ02000008">
    <property type="protein sequence ID" value="KAF0904503.1"/>
    <property type="molecule type" value="Genomic_DNA"/>
</dbReference>
<evidence type="ECO:0000313" key="3">
    <source>
        <dbReference type="Proteomes" id="UP000479710"/>
    </source>
</evidence>
<protein>
    <submittedName>
        <fullName evidence="2">Uncharacterized protein</fullName>
    </submittedName>
</protein>
<feature type="region of interest" description="Disordered" evidence="1">
    <location>
        <begin position="23"/>
        <end position="108"/>
    </location>
</feature>
<evidence type="ECO:0000256" key="1">
    <source>
        <dbReference type="SAM" id="MobiDB-lite"/>
    </source>
</evidence>
<proteinExistence type="predicted"/>
<organism evidence="2 3">
    <name type="scientific">Oryza meyeriana var. granulata</name>
    <dbReference type="NCBI Taxonomy" id="110450"/>
    <lineage>
        <taxon>Eukaryota</taxon>
        <taxon>Viridiplantae</taxon>
        <taxon>Streptophyta</taxon>
        <taxon>Embryophyta</taxon>
        <taxon>Tracheophyta</taxon>
        <taxon>Spermatophyta</taxon>
        <taxon>Magnoliopsida</taxon>
        <taxon>Liliopsida</taxon>
        <taxon>Poales</taxon>
        <taxon>Poaceae</taxon>
        <taxon>BOP clade</taxon>
        <taxon>Oryzoideae</taxon>
        <taxon>Oryzeae</taxon>
        <taxon>Oryzinae</taxon>
        <taxon>Oryza</taxon>
        <taxon>Oryza meyeriana</taxon>
    </lineage>
</organism>
<gene>
    <name evidence="2" type="ORF">E2562_035064</name>
</gene>
<accession>A0A6G1CYB1</accession>
<sequence>EKDQNRNSNLARLLLPLASRLPTLLPSSSTLPRNHSAPAPSSSASWRRCPLPPLSLTESTSEETGEARPGGWQCDGGDRLGGWQRDEGDRPGGWQRDGGDRPGGWGDG</sequence>
<name>A0A6G1CYB1_9ORYZ</name>
<keyword evidence="3" id="KW-1185">Reference proteome</keyword>
<dbReference type="AlphaFoldDB" id="A0A6G1CYB1"/>
<dbReference type="Proteomes" id="UP000479710">
    <property type="component" value="Unassembled WGS sequence"/>
</dbReference>
<reference evidence="2 3" key="1">
    <citation type="submission" date="2019-11" db="EMBL/GenBank/DDBJ databases">
        <title>Whole genome sequence of Oryza granulata.</title>
        <authorList>
            <person name="Li W."/>
        </authorList>
    </citation>
    <scope>NUCLEOTIDE SEQUENCE [LARGE SCALE GENOMIC DNA]</scope>
    <source>
        <strain evidence="3">cv. Menghai</strain>
        <tissue evidence="2">Leaf</tissue>
    </source>
</reference>
<evidence type="ECO:0000313" key="2">
    <source>
        <dbReference type="EMBL" id="KAF0904503.1"/>
    </source>
</evidence>
<feature type="compositionally biased region" description="Low complexity" evidence="1">
    <location>
        <begin position="23"/>
        <end position="45"/>
    </location>
</feature>
<comment type="caution">
    <text evidence="2">The sequence shown here is derived from an EMBL/GenBank/DDBJ whole genome shotgun (WGS) entry which is preliminary data.</text>
</comment>
<feature type="non-terminal residue" evidence="2">
    <location>
        <position position="1"/>
    </location>
</feature>